<dbReference type="Pfam" id="PF05035">
    <property type="entry name" value="DGOK"/>
    <property type="match status" value="1"/>
</dbReference>
<reference evidence="1 2" key="1">
    <citation type="submission" date="2018-04" db="EMBL/GenBank/DDBJ databases">
        <title>Massilia violaceinigra sp. nov., a novel purple-pigmented bacterium isolated from Tianshan glacier, Xinjiang, China.</title>
        <authorList>
            <person name="Wang H."/>
        </authorList>
    </citation>
    <scope>NUCLEOTIDE SEQUENCE [LARGE SCALE GENOMIC DNA]</scope>
    <source>
        <strain evidence="1 2">B448-2</strain>
    </source>
</reference>
<proteinExistence type="predicted"/>
<keyword evidence="2" id="KW-1185">Reference proteome</keyword>
<dbReference type="InterPro" id="IPR042257">
    <property type="entry name" value="DGOK_C"/>
</dbReference>
<dbReference type="SUPFAM" id="SSF53067">
    <property type="entry name" value="Actin-like ATPase domain"/>
    <property type="match status" value="1"/>
</dbReference>
<keyword evidence="1" id="KW-0418">Kinase</keyword>
<dbReference type="GO" id="GO:0034194">
    <property type="term" value="P:D-galactonate catabolic process"/>
    <property type="evidence" value="ECO:0007669"/>
    <property type="project" value="InterPro"/>
</dbReference>
<dbReference type="InterPro" id="IPR007729">
    <property type="entry name" value="DGOK"/>
</dbReference>
<comment type="caution">
    <text evidence="1">The sequence shown here is derived from an EMBL/GenBank/DDBJ whole genome shotgun (WGS) entry which is preliminary data.</text>
</comment>
<dbReference type="InterPro" id="IPR043129">
    <property type="entry name" value="ATPase_NBD"/>
</dbReference>
<dbReference type="EMBL" id="PXWF02000312">
    <property type="protein sequence ID" value="PWF41454.1"/>
    <property type="molecule type" value="Genomic_DNA"/>
</dbReference>
<name>A0A2U2HE01_9BURK</name>
<gene>
    <name evidence="1" type="ORF">C7C56_024630</name>
</gene>
<evidence type="ECO:0000313" key="2">
    <source>
        <dbReference type="Proteomes" id="UP000241421"/>
    </source>
</evidence>
<protein>
    <submittedName>
        <fullName evidence="1">2-dehydro-3-deoxygalactonokinase</fullName>
    </submittedName>
</protein>
<sequence>MIPAHADKMLGVDWGTSNRRAYLVERGGRCLARHEDGQGMLAVGGDFAGSLAALRQTMRVDDAVPVVMSGMIGSAGGWQEVPYLDIATPLAALASHLAPVAGHPGCLIVPGYCTRADGVDVMRGEETQLLGALALGVGDGTVVLPGTHSKWVQLRGGRIARFATFMTGELFAMLAAGGTLAAIMGPGEDDDDAFAAGIAQARLGLPLSQSLFGARARVVAKDMAPSKARSFVSGLLIGTEFTASGAGPGARLSILGSNALGAHYARAARHFCEAPAVLDADAVYLAALTQLLQGSQHE</sequence>
<evidence type="ECO:0000313" key="1">
    <source>
        <dbReference type="EMBL" id="PWF41454.1"/>
    </source>
</evidence>
<keyword evidence="1" id="KW-0808">Transferase</keyword>
<accession>A0A2U2HE01</accession>
<dbReference type="InterPro" id="IPR042258">
    <property type="entry name" value="DGOK_N"/>
</dbReference>
<dbReference type="AlphaFoldDB" id="A0A2U2HE01"/>
<dbReference type="Gene3D" id="3.30.420.310">
    <property type="entry name" value="2-keto-3-deoxy-galactonokinase, C-terminal domain"/>
    <property type="match status" value="1"/>
</dbReference>
<dbReference type="Gene3D" id="3.30.420.300">
    <property type="entry name" value="2-keto-3-deoxy-galactonokinase, substrate binding domain"/>
    <property type="match status" value="1"/>
</dbReference>
<dbReference type="OrthoDB" id="256574at2"/>
<organism evidence="1 2">
    <name type="scientific">Massilia glaciei</name>
    <dbReference type="NCBI Taxonomy" id="1524097"/>
    <lineage>
        <taxon>Bacteria</taxon>
        <taxon>Pseudomonadati</taxon>
        <taxon>Pseudomonadota</taxon>
        <taxon>Betaproteobacteria</taxon>
        <taxon>Burkholderiales</taxon>
        <taxon>Oxalobacteraceae</taxon>
        <taxon>Telluria group</taxon>
        <taxon>Massilia</taxon>
    </lineage>
</organism>
<dbReference type="Proteomes" id="UP000241421">
    <property type="component" value="Unassembled WGS sequence"/>
</dbReference>
<dbReference type="GO" id="GO:0008671">
    <property type="term" value="F:2-dehydro-3-deoxygalactonokinase activity"/>
    <property type="evidence" value="ECO:0007669"/>
    <property type="project" value="InterPro"/>
</dbReference>